<evidence type="ECO:0000313" key="2">
    <source>
        <dbReference type="EMBL" id="PJJ58154.1"/>
    </source>
</evidence>
<gene>
    <name evidence="2" type="ORF">CLV56_2399</name>
</gene>
<feature type="transmembrane region" description="Helical" evidence="1">
    <location>
        <begin position="109"/>
        <end position="132"/>
    </location>
</feature>
<keyword evidence="1" id="KW-0812">Transmembrane</keyword>
<dbReference type="EMBL" id="PGEZ01000001">
    <property type="protein sequence ID" value="PJJ58154.1"/>
    <property type="molecule type" value="Genomic_DNA"/>
</dbReference>
<organism evidence="2 3">
    <name type="scientific">Mumia flava</name>
    <dbReference type="NCBI Taxonomy" id="1348852"/>
    <lineage>
        <taxon>Bacteria</taxon>
        <taxon>Bacillati</taxon>
        <taxon>Actinomycetota</taxon>
        <taxon>Actinomycetes</taxon>
        <taxon>Propionibacteriales</taxon>
        <taxon>Nocardioidaceae</taxon>
        <taxon>Mumia</taxon>
    </lineage>
</organism>
<sequence length="148" mass="15586">MSSVLGLHGPFGPATSVVGSVGITLALGVAATDVVVDQHPDRSGYATGAVLLSVVAFTCFAGAVAMIRITRRLRPALWGYLPGLGAVLAIGLLVSEAQRSTSAGTLSPWWGLVVLASPTVWVPLYAVIRVHLESRRVDSRVRSWRGRI</sequence>
<feature type="transmembrane region" description="Helical" evidence="1">
    <location>
        <begin position="77"/>
        <end position="97"/>
    </location>
</feature>
<accession>A0A0B2BVJ0</accession>
<feature type="transmembrane region" description="Helical" evidence="1">
    <location>
        <begin position="44"/>
        <end position="65"/>
    </location>
</feature>
<name>A0A0B2BVJ0_9ACTN</name>
<feature type="transmembrane region" description="Helical" evidence="1">
    <location>
        <begin position="12"/>
        <end position="32"/>
    </location>
</feature>
<proteinExistence type="predicted"/>
<keyword evidence="1" id="KW-1133">Transmembrane helix</keyword>
<dbReference type="Proteomes" id="UP000230842">
    <property type="component" value="Unassembled WGS sequence"/>
</dbReference>
<keyword evidence="3" id="KW-1185">Reference proteome</keyword>
<dbReference type="RefSeq" id="WP_039339867.1">
    <property type="nucleotide sequence ID" value="NZ_PGEZ01000001.1"/>
</dbReference>
<evidence type="ECO:0000313" key="3">
    <source>
        <dbReference type="Proteomes" id="UP000230842"/>
    </source>
</evidence>
<comment type="caution">
    <text evidence="2">The sequence shown here is derived from an EMBL/GenBank/DDBJ whole genome shotgun (WGS) entry which is preliminary data.</text>
</comment>
<protein>
    <submittedName>
        <fullName evidence="2">Uncharacterized protein</fullName>
    </submittedName>
</protein>
<dbReference type="AlphaFoldDB" id="A0A0B2BVJ0"/>
<reference evidence="2 3" key="1">
    <citation type="submission" date="2017-11" db="EMBL/GenBank/DDBJ databases">
        <title>Genomic Encyclopedia of Archaeal and Bacterial Type Strains, Phase II (KMG-II): From Individual Species to Whole Genera.</title>
        <authorList>
            <person name="Goeker M."/>
        </authorList>
    </citation>
    <scope>NUCLEOTIDE SEQUENCE [LARGE SCALE GENOMIC DNA]</scope>
    <source>
        <strain evidence="2 3">DSM 27763</strain>
    </source>
</reference>
<keyword evidence="1" id="KW-0472">Membrane</keyword>
<evidence type="ECO:0000256" key="1">
    <source>
        <dbReference type="SAM" id="Phobius"/>
    </source>
</evidence>